<dbReference type="OrthoDB" id="103349at2759"/>
<dbReference type="PANTHER" id="PTHR10342">
    <property type="entry name" value="ARYLSULFATASE"/>
    <property type="match status" value="1"/>
</dbReference>
<organism evidence="5">
    <name type="scientific">Cladocopium goreaui</name>
    <dbReference type="NCBI Taxonomy" id="2562237"/>
    <lineage>
        <taxon>Eukaryota</taxon>
        <taxon>Sar</taxon>
        <taxon>Alveolata</taxon>
        <taxon>Dinophyceae</taxon>
        <taxon>Suessiales</taxon>
        <taxon>Symbiodiniaceae</taxon>
        <taxon>Cladocopium</taxon>
    </lineage>
</organism>
<dbReference type="GO" id="GO:0046872">
    <property type="term" value="F:metal ion binding"/>
    <property type="evidence" value="ECO:0007669"/>
    <property type="project" value="UniProtKB-KW"/>
</dbReference>
<dbReference type="PANTHER" id="PTHR10342:SF274">
    <property type="entry name" value="ARYLSULFATASE B"/>
    <property type="match status" value="1"/>
</dbReference>
<evidence type="ECO:0000256" key="3">
    <source>
        <dbReference type="ARBA" id="ARBA00023180"/>
    </source>
</evidence>
<dbReference type="Pfam" id="PF00884">
    <property type="entry name" value="Sulfatase"/>
    <property type="match status" value="1"/>
</dbReference>
<keyword evidence="8" id="KW-1185">Reference proteome</keyword>
<dbReference type="EMBL" id="CAMXCT030005159">
    <property type="protein sequence ID" value="CAL4798898.1"/>
    <property type="molecule type" value="Genomic_DNA"/>
</dbReference>
<dbReference type="InterPro" id="IPR017850">
    <property type="entry name" value="Alkaline_phosphatase_core_sf"/>
</dbReference>
<sequence length="597" mass="66959">MLDAEELFVACRTFKAELKDVADEEIRRRSREIILQHDYEQAPLFLVHALQLMHLPMQYPEHFAPPTISATNPQNEDLRAATYGALTYVDWVIGDLINAFKEKKQYENTIVLVSSDNGGAIYAGTANNNFPLRGGKFNNFEGGQRVNAFFSGGWVEAALAAKSLSPFTSETVMAINDVPETLLHMVGIKHGMGHASGPLTGVALWHKILHKEQHERRIVYSETMQLIVTPNVQDLMKFWFLGKTKVISDGNWSANFPNNTEFIPDFAYFYVRPCGSNYCYFNLSADPSEQTSIGLSPVEVDAFRRECSDAWNNNVINTSRIESIENSSNGYPSQVALWTHYGASGPFLTKNAEPVEVSAQCWCDWIDDEVPPENVTHIIFNLYLGARCTDIDGARGVDGALECKGPLRLTQSPIPWSFQEGMWSKIGFRTENFSYIEEAQWDYGKAGDDFPLPLMKWNVPVIQGLQSMNARIGFKNWANIGKYPFNLAIHDHCPEFRIYTAPTPTTQVTDWLLAAGVFDDPTRGVRSWGKLLTKVLKVLKENITDDGKVRGCILVTPDGMVCPTLDNKPPLINTSDVKIRPITNCLDECILYDPHAP</sequence>
<evidence type="ECO:0000313" key="5">
    <source>
        <dbReference type="EMBL" id="CAI4011586.1"/>
    </source>
</evidence>
<name>A0A9P1DK12_9DINO</name>
<evidence type="ECO:0000259" key="4">
    <source>
        <dbReference type="Pfam" id="PF00884"/>
    </source>
</evidence>
<keyword evidence="3" id="KW-0325">Glycoprotein</keyword>
<evidence type="ECO:0000313" key="7">
    <source>
        <dbReference type="EMBL" id="CAL4798898.1"/>
    </source>
</evidence>
<protein>
    <submittedName>
        <fullName evidence="7">Arylsulfatase B</fullName>
    </submittedName>
</protein>
<reference evidence="5" key="1">
    <citation type="submission" date="2022-10" db="EMBL/GenBank/DDBJ databases">
        <authorList>
            <person name="Chen Y."/>
            <person name="Dougan E. K."/>
            <person name="Chan C."/>
            <person name="Rhodes N."/>
            <person name="Thang M."/>
        </authorList>
    </citation>
    <scope>NUCLEOTIDE SEQUENCE</scope>
</reference>
<evidence type="ECO:0000313" key="6">
    <source>
        <dbReference type="EMBL" id="CAL1164961.1"/>
    </source>
</evidence>
<feature type="domain" description="Sulfatase N-terminal" evidence="4">
    <location>
        <begin position="19"/>
        <end position="188"/>
    </location>
</feature>
<dbReference type="Gene3D" id="3.40.720.10">
    <property type="entry name" value="Alkaline Phosphatase, subunit A"/>
    <property type="match status" value="1"/>
</dbReference>
<dbReference type="GO" id="GO:0008484">
    <property type="term" value="F:sulfuric ester hydrolase activity"/>
    <property type="evidence" value="ECO:0007669"/>
    <property type="project" value="InterPro"/>
</dbReference>
<dbReference type="AlphaFoldDB" id="A0A9P1DK12"/>
<keyword evidence="2" id="KW-0106">Calcium</keyword>
<proteinExistence type="predicted"/>
<reference evidence="6" key="2">
    <citation type="submission" date="2024-04" db="EMBL/GenBank/DDBJ databases">
        <authorList>
            <person name="Chen Y."/>
            <person name="Shah S."/>
            <person name="Dougan E. K."/>
            <person name="Thang M."/>
            <person name="Chan C."/>
        </authorList>
    </citation>
    <scope>NUCLEOTIDE SEQUENCE [LARGE SCALE GENOMIC DNA]</scope>
</reference>
<dbReference type="EMBL" id="CAMXCT010005159">
    <property type="protein sequence ID" value="CAI4011586.1"/>
    <property type="molecule type" value="Genomic_DNA"/>
</dbReference>
<dbReference type="InterPro" id="IPR000917">
    <property type="entry name" value="Sulfatase_N"/>
</dbReference>
<accession>A0A9P1DK12</accession>
<dbReference type="InterPro" id="IPR047115">
    <property type="entry name" value="ARSB"/>
</dbReference>
<evidence type="ECO:0000256" key="2">
    <source>
        <dbReference type="ARBA" id="ARBA00022837"/>
    </source>
</evidence>
<dbReference type="SUPFAM" id="SSF53649">
    <property type="entry name" value="Alkaline phosphatase-like"/>
    <property type="match status" value="1"/>
</dbReference>
<dbReference type="EMBL" id="CAMXCT020005159">
    <property type="protein sequence ID" value="CAL1164961.1"/>
    <property type="molecule type" value="Genomic_DNA"/>
</dbReference>
<evidence type="ECO:0000256" key="1">
    <source>
        <dbReference type="ARBA" id="ARBA00022723"/>
    </source>
</evidence>
<keyword evidence="1" id="KW-0479">Metal-binding</keyword>
<dbReference type="Proteomes" id="UP001152797">
    <property type="component" value="Unassembled WGS sequence"/>
</dbReference>
<gene>
    <name evidence="5" type="ORF">C1SCF055_LOCUS36735</name>
</gene>
<evidence type="ECO:0000313" key="8">
    <source>
        <dbReference type="Proteomes" id="UP001152797"/>
    </source>
</evidence>
<comment type="caution">
    <text evidence="5">The sequence shown here is derived from an EMBL/GenBank/DDBJ whole genome shotgun (WGS) entry which is preliminary data.</text>
</comment>